<dbReference type="RefSeq" id="WP_082864639.1">
    <property type="nucleotide sequence ID" value="NZ_FCOI02000088.1"/>
</dbReference>
<protein>
    <submittedName>
        <fullName evidence="2">Stress responsive A/B Barrel Domain protein</fullName>
    </submittedName>
</protein>
<name>A0A158E066_9BURK</name>
<dbReference type="SUPFAM" id="SSF54909">
    <property type="entry name" value="Dimeric alpha+beta barrel"/>
    <property type="match status" value="1"/>
</dbReference>
<keyword evidence="3" id="KW-1185">Reference proteome</keyword>
<evidence type="ECO:0000313" key="3">
    <source>
        <dbReference type="Proteomes" id="UP000054624"/>
    </source>
</evidence>
<evidence type="ECO:0000313" key="2">
    <source>
        <dbReference type="EMBL" id="SAL00242.1"/>
    </source>
</evidence>
<dbReference type="InterPro" id="IPR011008">
    <property type="entry name" value="Dimeric_a/b-barrel"/>
</dbReference>
<dbReference type="STRING" id="1777137.AWB76_07839"/>
<reference evidence="3" key="1">
    <citation type="submission" date="2016-01" db="EMBL/GenBank/DDBJ databases">
        <authorList>
            <person name="Peeters Charlotte."/>
        </authorList>
    </citation>
    <scope>NUCLEOTIDE SEQUENCE [LARGE SCALE GENOMIC DNA]</scope>
</reference>
<dbReference type="InterPro" id="IPR013097">
    <property type="entry name" value="Dabb"/>
</dbReference>
<accession>A0A158E066</accession>
<feature type="domain" description="Stress-response A/B barrel" evidence="1">
    <location>
        <begin position="1"/>
        <end position="97"/>
    </location>
</feature>
<sequence>MLRHIFIGPTFPACTEASLSGVVETLSELPALVPWIRDFSVKQTLDWSATRAVVLIAEFDSREDWERYMHEPKHLALGDRIKDFIDLSSMTVVLTDA</sequence>
<dbReference type="OrthoDB" id="6637496at2"/>
<dbReference type="EMBL" id="FCOI02000088">
    <property type="protein sequence ID" value="SAL00242.1"/>
    <property type="molecule type" value="Genomic_DNA"/>
</dbReference>
<gene>
    <name evidence="2" type="ORF">AWB76_07839</name>
</gene>
<organism evidence="2 3">
    <name type="scientific">Caballeronia temeraria</name>
    <dbReference type="NCBI Taxonomy" id="1777137"/>
    <lineage>
        <taxon>Bacteria</taxon>
        <taxon>Pseudomonadati</taxon>
        <taxon>Pseudomonadota</taxon>
        <taxon>Betaproteobacteria</taxon>
        <taxon>Burkholderiales</taxon>
        <taxon>Burkholderiaceae</taxon>
        <taxon>Caballeronia</taxon>
    </lineage>
</organism>
<dbReference type="Proteomes" id="UP000054624">
    <property type="component" value="Unassembled WGS sequence"/>
</dbReference>
<dbReference type="Gene3D" id="3.30.70.100">
    <property type="match status" value="1"/>
</dbReference>
<evidence type="ECO:0000259" key="1">
    <source>
        <dbReference type="PROSITE" id="PS51502"/>
    </source>
</evidence>
<dbReference type="Pfam" id="PF07876">
    <property type="entry name" value="Dabb"/>
    <property type="match status" value="1"/>
</dbReference>
<dbReference type="AlphaFoldDB" id="A0A158E066"/>
<dbReference type="PROSITE" id="PS51502">
    <property type="entry name" value="S_R_A_B_BARREL"/>
    <property type="match status" value="1"/>
</dbReference>
<proteinExistence type="predicted"/>